<organism evidence="3 4">
    <name type="scientific">Trinickia terrae</name>
    <dbReference type="NCBI Taxonomy" id="2571161"/>
    <lineage>
        <taxon>Bacteria</taxon>
        <taxon>Pseudomonadati</taxon>
        <taxon>Pseudomonadota</taxon>
        <taxon>Betaproteobacteria</taxon>
        <taxon>Burkholderiales</taxon>
        <taxon>Burkholderiaceae</taxon>
        <taxon>Trinickia</taxon>
    </lineage>
</organism>
<dbReference type="Gene3D" id="1.20.144.10">
    <property type="entry name" value="Phosphatidic acid phosphatase type 2/haloperoxidase"/>
    <property type="match status" value="1"/>
</dbReference>
<comment type="caution">
    <text evidence="3">The sequence shown here is derived from an EMBL/GenBank/DDBJ whole genome shotgun (WGS) entry which is preliminary data.</text>
</comment>
<dbReference type="OrthoDB" id="9801622at2"/>
<dbReference type="GO" id="GO:0050380">
    <property type="term" value="F:undecaprenyl-diphosphatase activity"/>
    <property type="evidence" value="ECO:0007669"/>
    <property type="project" value="InterPro"/>
</dbReference>
<evidence type="ECO:0000313" key="3">
    <source>
        <dbReference type="EMBL" id="TKC86317.1"/>
    </source>
</evidence>
<dbReference type="Proteomes" id="UP000305539">
    <property type="component" value="Unassembled WGS sequence"/>
</dbReference>
<reference evidence="3 4" key="1">
    <citation type="submission" date="2019-04" db="EMBL/GenBank/DDBJ databases">
        <title>Trinickia sp. 7GSK02, isolated from subtropical forest soil.</title>
        <authorList>
            <person name="Gao Z.-H."/>
            <person name="Qiu L.-H."/>
        </authorList>
    </citation>
    <scope>NUCLEOTIDE SEQUENCE [LARGE SCALE GENOMIC DNA]</scope>
    <source>
        <strain evidence="3 4">7GSK02</strain>
    </source>
</reference>
<dbReference type="SMART" id="SM00014">
    <property type="entry name" value="acidPPc"/>
    <property type="match status" value="1"/>
</dbReference>
<dbReference type="InterPro" id="IPR033879">
    <property type="entry name" value="UPP_Pase"/>
</dbReference>
<feature type="transmembrane region" description="Helical" evidence="1">
    <location>
        <begin position="20"/>
        <end position="43"/>
    </location>
</feature>
<dbReference type="CDD" id="cd03385">
    <property type="entry name" value="PAP2_BcrC_like"/>
    <property type="match status" value="1"/>
</dbReference>
<dbReference type="GO" id="GO:0005886">
    <property type="term" value="C:plasma membrane"/>
    <property type="evidence" value="ECO:0007669"/>
    <property type="project" value="InterPro"/>
</dbReference>
<name>A0A4U1HZH2_9BURK</name>
<protein>
    <submittedName>
        <fullName evidence="3">Undecaprenyl-diphosphatase</fullName>
    </submittedName>
</protein>
<dbReference type="Pfam" id="PF01569">
    <property type="entry name" value="PAP2"/>
    <property type="match status" value="1"/>
</dbReference>
<keyword evidence="4" id="KW-1185">Reference proteome</keyword>
<dbReference type="InterPro" id="IPR036938">
    <property type="entry name" value="PAP2/HPO_sf"/>
</dbReference>
<keyword evidence="1" id="KW-0472">Membrane</keyword>
<dbReference type="EMBL" id="SWJE01000011">
    <property type="protein sequence ID" value="TKC86317.1"/>
    <property type="molecule type" value="Genomic_DNA"/>
</dbReference>
<dbReference type="SUPFAM" id="SSF48317">
    <property type="entry name" value="Acid phosphatase/Vanadium-dependent haloperoxidase"/>
    <property type="match status" value="1"/>
</dbReference>
<dbReference type="AlphaFoldDB" id="A0A4U1HZH2"/>
<dbReference type="RefSeq" id="WP_136897000.1">
    <property type="nucleotide sequence ID" value="NZ_SWJE01000011.1"/>
</dbReference>
<feature type="transmembrane region" description="Helical" evidence="1">
    <location>
        <begin position="150"/>
        <end position="168"/>
    </location>
</feature>
<dbReference type="InterPro" id="IPR000326">
    <property type="entry name" value="PAP2/HPO"/>
</dbReference>
<keyword evidence="1" id="KW-0812">Transmembrane</keyword>
<evidence type="ECO:0000259" key="2">
    <source>
        <dbReference type="SMART" id="SM00014"/>
    </source>
</evidence>
<keyword evidence="1" id="KW-1133">Transmembrane helix</keyword>
<feature type="transmembrane region" description="Helical" evidence="1">
    <location>
        <begin position="55"/>
        <end position="78"/>
    </location>
</feature>
<proteinExistence type="predicted"/>
<evidence type="ECO:0000313" key="4">
    <source>
        <dbReference type="Proteomes" id="UP000305539"/>
    </source>
</evidence>
<feature type="domain" description="Phosphatidic acid phosphatase type 2/haloperoxidase" evidence="2">
    <location>
        <begin position="55"/>
        <end position="165"/>
    </location>
</feature>
<accession>A0A4U1HZH2</accession>
<evidence type="ECO:0000256" key="1">
    <source>
        <dbReference type="SAM" id="Phobius"/>
    </source>
</evidence>
<sequence>MEELNRTLFLLLNAPANPGPFVLNTAIFFAEYAIWAVPAVIAIGWLRGAKFTRQFMLEATAAAAVALFINQLIALIWLHPRPFVLGLGHTFVDHAPDSSFPSDHLTLLWSVAFSLAIHRGQRATGLALALLGLPVAWARIYVGVHFPLDMAGAVVVSACGAWLAARPLHRLTRLAYRLAIRIHPLLFGRLIARGWVRP</sequence>
<gene>
    <name evidence="3" type="ORF">FAZ69_20925</name>
</gene>